<sequence>MGHLSEQPRYDRPIFAEGRPSTPPPSRGAGTAGGSGSRPPRRPLLGSAQARLALVFVAFLGLLAGGGYVVAVRQNPPYVLDSYEYAEVTRRDFRRLIQVEGQVQPDRVYTLTAPAAAVVQEVRARAGEDVTKGTVLVTLDSPSLLQDLDEARSALINARYSLEDAHLTTQRDVDDAEAALAEARRVEAEAARKLPQQEKLYELGGISKAELDEARKALDDARRKRQDAQRALELANEKRRLTLDQLEAKLETATRAVRRLEDQVARLTVRAPVAGRILALDLDPGDEVKPGDQLVRVADLSRQHVEAGVSALQASQVGPGQQATVTADGKAYPARVTFVAPEATRQGDASVVMVHLALEQAAPLRPFAPVGVEILTGVLKEQPAVERGPFYTSGDGAFVYVVSADGRRAVRRPVRYGVMDGPYIQVVEGLEAGERIITSSYLGFRDRKEILLSPEGGRSR</sequence>
<feature type="compositionally biased region" description="Basic and acidic residues" evidence="4">
    <location>
        <begin position="1"/>
        <end position="14"/>
    </location>
</feature>
<comment type="subcellular location">
    <subcellularLocation>
        <location evidence="1">Cell envelope</location>
    </subcellularLocation>
</comment>
<dbReference type="PANTHER" id="PTHR32347:SF23">
    <property type="entry name" value="BLL5650 PROTEIN"/>
    <property type="match status" value="1"/>
</dbReference>
<dbReference type="InterPro" id="IPR050465">
    <property type="entry name" value="UPF0194_transport"/>
</dbReference>
<dbReference type="Gene3D" id="1.10.287.470">
    <property type="entry name" value="Helix hairpin bin"/>
    <property type="match status" value="1"/>
</dbReference>
<name>A0ABZ1BXB1_9FIRM</name>
<proteinExistence type="predicted"/>
<evidence type="ECO:0000313" key="8">
    <source>
        <dbReference type="Proteomes" id="UP001332192"/>
    </source>
</evidence>
<dbReference type="Gene3D" id="2.40.50.100">
    <property type="match status" value="2"/>
</dbReference>
<evidence type="ECO:0000256" key="4">
    <source>
        <dbReference type="SAM" id="MobiDB-lite"/>
    </source>
</evidence>
<keyword evidence="5" id="KW-0812">Transmembrane</keyword>
<keyword evidence="5" id="KW-1133">Transmembrane helix</keyword>
<evidence type="ECO:0000256" key="1">
    <source>
        <dbReference type="ARBA" id="ARBA00004196"/>
    </source>
</evidence>
<dbReference type="Gene3D" id="2.40.30.170">
    <property type="match status" value="1"/>
</dbReference>
<organism evidence="7 8">
    <name type="scientific">Carboxydichorda subterranea</name>
    <dbReference type="NCBI Taxonomy" id="3109565"/>
    <lineage>
        <taxon>Bacteria</taxon>
        <taxon>Bacillati</taxon>
        <taxon>Bacillota</taxon>
        <taxon>Limnochordia</taxon>
        <taxon>Limnochordales</taxon>
        <taxon>Geochordaceae</taxon>
        <taxon>Carboxydichorda</taxon>
    </lineage>
</organism>
<dbReference type="Gene3D" id="2.40.420.20">
    <property type="match status" value="1"/>
</dbReference>
<dbReference type="EMBL" id="CP141615">
    <property type="protein sequence ID" value="WRP16762.1"/>
    <property type="molecule type" value="Genomic_DNA"/>
</dbReference>
<dbReference type="SUPFAM" id="SSF111369">
    <property type="entry name" value="HlyD-like secretion proteins"/>
    <property type="match status" value="2"/>
</dbReference>
<evidence type="ECO:0000256" key="5">
    <source>
        <dbReference type="SAM" id="Phobius"/>
    </source>
</evidence>
<evidence type="ECO:0000256" key="3">
    <source>
        <dbReference type="SAM" id="Coils"/>
    </source>
</evidence>
<evidence type="ECO:0000256" key="2">
    <source>
        <dbReference type="ARBA" id="ARBA00023054"/>
    </source>
</evidence>
<reference evidence="7 8" key="1">
    <citation type="journal article" date="2024" name="Front. Microbiol.">
        <title>Novel thermophilic genera Geochorda gen. nov. and Carboxydochorda gen. nov. from the deep terrestrial subsurface reveal the ecophysiological diversity in the class Limnochordia.</title>
        <authorList>
            <person name="Karnachuk O.V."/>
            <person name="Lukina A.P."/>
            <person name="Avakyan M.R."/>
            <person name="Kadnikov V.V."/>
            <person name="Begmatov S."/>
            <person name="Beletsky A.V."/>
            <person name="Vlasova K.G."/>
            <person name="Novikov A.A."/>
            <person name="Shcherbakova V.A."/>
            <person name="Mardanov A.V."/>
            <person name="Ravin N.V."/>
        </authorList>
    </citation>
    <scope>NUCLEOTIDE SEQUENCE [LARGE SCALE GENOMIC DNA]</scope>
    <source>
        <strain evidence="7 8">L945</strain>
    </source>
</reference>
<feature type="transmembrane region" description="Helical" evidence="5">
    <location>
        <begin position="52"/>
        <end position="71"/>
    </location>
</feature>
<dbReference type="Pfam" id="PF25973">
    <property type="entry name" value="BSH_CzcB"/>
    <property type="match status" value="1"/>
</dbReference>
<keyword evidence="8" id="KW-1185">Reference proteome</keyword>
<evidence type="ECO:0000259" key="6">
    <source>
        <dbReference type="Pfam" id="PF25973"/>
    </source>
</evidence>
<protein>
    <submittedName>
        <fullName evidence="7">Efflux RND transporter periplasmic adaptor subunit</fullName>
    </submittedName>
</protein>
<dbReference type="RefSeq" id="WP_324716034.1">
    <property type="nucleotide sequence ID" value="NZ_CP141615.1"/>
</dbReference>
<evidence type="ECO:0000313" key="7">
    <source>
        <dbReference type="EMBL" id="WRP16762.1"/>
    </source>
</evidence>
<accession>A0ABZ1BXB1</accession>
<feature type="domain" description="CzcB-like barrel-sandwich hybrid" evidence="6">
    <location>
        <begin position="110"/>
        <end position="299"/>
    </location>
</feature>
<dbReference type="Proteomes" id="UP001332192">
    <property type="component" value="Chromosome"/>
</dbReference>
<dbReference type="PANTHER" id="PTHR32347">
    <property type="entry name" value="EFFLUX SYSTEM COMPONENT YKNX-RELATED"/>
    <property type="match status" value="1"/>
</dbReference>
<keyword evidence="5" id="KW-0472">Membrane</keyword>
<feature type="coiled-coil region" evidence="3">
    <location>
        <begin position="173"/>
        <end position="270"/>
    </location>
</feature>
<keyword evidence="2 3" id="KW-0175">Coiled coil</keyword>
<feature type="region of interest" description="Disordered" evidence="4">
    <location>
        <begin position="1"/>
        <end position="43"/>
    </location>
</feature>
<gene>
    <name evidence="7" type="ORF">U7230_11805</name>
</gene>
<dbReference type="InterPro" id="IPR058647">
    <property type="entry name" value="BSH_CzcB-like"/>
</dbReference>